<evidence type="ECO:0000256" key="8">
    <source>
        <dbReference type="ARBA" id="ARBA00023136"/>
    </source>
</evidence>
<feature type="active site" evidence="9">
    <location>
        <position position="146"/>
    </location>
</feature>
<keyword evidence="5 9" id="KW-0064">Aspartyl protease</keyword>
<evidence type="ECO:0000256" key="6">
    <source>
        <dbReference type="ARBA" id="ARBA00022801"/>
    </source>
</evidence>
<accession>A0A7K1LI78</accession>
<evidence type="ECO:0000256" key="2">
    <source>
        <dbReference type="ARBA" id="ARBA00022475"/>
    </source>
</evidence>
<evidence type="ECO:0000313" key="11">
    <source>
        <dbReference type="EMBL" id="MUN54652.1"/>
    </source>
</evidence>
<comment type="catalytic activity">
    <reaction evidence="9">
        <text>Release of signal peptides from bacterial membrane prolipoproteins. Hydrolyzes -Xaa-Yaa-Zaa-|-(S,diacylglyceryl)Cys-, in which Xaa is hydrophobic (preferably Leu), and Yaa (Ala or Ser) and Zaa (Gly or Ala) have small, neutral side chains.</text>
        <dbReference type="EC" id="3.4.23.36"/>
    </reaction>
</comment>
<feature type="transmembrane region" description="Helical" evidence="9">
    <location>
        <begin position="87"/>
        <end position="106"/>
    </location>
</feature>
<dbReference type="GO" id="GO:0004190">
    <property type="term" value="F:aspartic-type endopeptidase activity"/>
    <property type="evidence" value="ECO:0007669"/>
    <property type="project" value="UniProtKB-UniRule"/>
</dbReference>
<dbReference type="OrthoDB" id="4308908at2"/>
<dbReference type="GO" id="GO:0006508">
    <property type="term" value="P:proteolysis"/>
    <property type="evidence" value="ECO:0007669"/>
    <property type="project" value="UniProtKB-KW"/>
</dbReference>
<feature type="transmembrane region" description="Helical" evidence="9">
    <location>
        <begin position="150"/>
        <end position="175"/>
    </location>
</feature>
<keyword evidence="2 9" id="KW-1003">Cell membrane</keyword>
<organism evidence="11 12">
    <name type="scientific">Rothia koreensis</name>
    <dbReference type="NCBI Taxonomy" id="592378"/>
    <lineage>
        <taxon>Bacteria</taxon>
        <taxon>Bacillati</taxon>
        <taxon>Actinomycetota</taxon>
        <taxon>Actinomycetes</taxon>
        <taxon>Micrococcales</taxon>
        <taxon>Micrococcaceae</taxon>
        <taxon>Rothia</taxon>
    </lineage>
</organism>
<evidence type="ECO:0000256" key="10">
    <source>
        <dbReference type="RuleBase" id="RU004181"/>
    </source>
</evidence>
<name>A0A7K1LI78_9MICC</name>
<dbReference type="PRINTS" id="PR00781">
    <property type="entry name" value="LIPOSIGPTASE"/>
</dbReference>
<dbReference type="PANTHER" id="PTHR33695:SF1">
    <property type="entry name" value="LIPOPROTEIN SIGNAL PEPTIDASE"/>
    <property type="match status" value="1"/>
</dbReference>
<comment type="caution">
    <text evidence="11">The sequence shown here is derived from an EMBL/GenBank/DDBJ whole genome shotgun (WGS) entry which is preliminary data.</text>
</comment>
<evidence type="ECO:0000313" key="12">
    <source>
        <dbReference type="Proteomes" id="UP000462152"/>
    </source>
</evidence>
<dbReference type="AlphaFoldDB" id="A0A7K1LI78"/>
<evidence type="ECO:0000256" key="5">
    <source>
        <dbReference type="ARBA" id="ARBA00022750"/>
    </source>
</evidence>
<comment type="subcellular location">
    <subcellularLocation>
        <location evidence="9">Cell membrane</location>
        <topology evidence="9">Multi-pass membrane protein</topology>
    </subcellularLocation>
</comment>
<proteinExistence type="inferred from homology"/>
<reference evidence="11 12" key="1">
    <citation type="submission" date="2019-12" db="EMBL/GenBank/DDBJ databases">
        <authorList>
            <person name="Li J."/>
            <person name="Shi Y."/>
            <person name="Xu G."/>
            <person name="Xiao D."/>
            <person name="Ran X."/>
        </authorList>
    </citation>
    <scope>NUCLEOTIDE SEQUENCE [LARGE SCALE GENOMIC DNA]</scope>
    <source>
        <strain evidence="11 12">JCM 15915</strain>
    </source>
</reference>
<keyword evidence="12" id="KW-1185">Reference proteome</keyword>
<feature type="active site" evidence="9">
    <location>
        <position position="160"/>
    </location>
</feature>
<dbReference type="HAMAP" id="MF_00161">
    <property type="entry name" value="LspA"/>
    <property type="match status" value="1"/>
</dbReference>
<dbReference type="Pfam" id="PF01252">
    <property type="entry name" value="Peptidase_A8"/>
    <property type="match status" value="1"/>
</dbReference>
<evidence type="ECO:0000256" key="1">
    <source>
        <dbReference type="ARBA" id="ARBA00006139"/>
    </source>
</evidence>
<keyword evidence="6 9" id="KW-0378">Hydrolase</keyword>
<dbReference type="Proteomes" id="UP000462152">
    <property type="component" value="Unassembled WGS sequence"/>
</dbReference>
<keyword evidence="3 9" id="KW-0645">Protease</keyword>
<keyword evidence="7 9" id="KW-1133">Transmembrane helix</keyword>
<evidence type="ECO:0000256" key="3">
    <source>
        <dbReference type="ARBA" id="ARBA00022670"/>
    </source>
</evidence>
<comment type="function">
    <text evidence="9">This protein specifically catalyzes the removal of signal peptides from prolipoproteins.</text>
</comment>
<feature type="transmembrane region" description="Helical" evidence="9">
    <location>
        <begin position="113"/>
        <end position="130"/>
    </location>
</feature>
<gene>
    <name evidence="9 11" type="primary">lspA</name>
    <name evidence="11" type="ORF">GMA10_05405</name>
</gene>
<keyword evidence="4 9" id="KW-0812">Transmembrane</keyword>
<dbReference type="EC" id="3.4.23.36" evidence="9"/>
<dbReference type="NCBIfam" id="TIGR00077">
    <property type="entry name" value="lspA"/>
    <property type="match status" value="1"/>
</dbReference>
<evidence type="ECO:0000256" key="7">
    <source>
        <dbReference type="ARBA" id="ARBA00022989"/>
    </source>
</evidence>
<sequence length="197" mass="21114">MIPSRAASGVRASVSETAARNATTGRRRAYRMAGLVLLVVLYLGDQLSKLAVVTHMVEGQAIPVVDGLLWWRFIRNPGAAFSMGESVTWVFTIIMAVVAVIVLYYLPRAGTRGWILALFGLLSGVLGNLTDRLFREPGFGRGHVVDFVSVPHYAIFNVADACICVSIAVIAILVLRGIPLEGRQGDTADVETEGGAS</sequence>
<comment type="caution">
    <text evidence="9">Lacks conserved residue(s) required for the propagation of feature annotation.</text>
</comment>
<dbReference type="UniPathway" id="UPA00665"/>
<dbReference type="InterPro" id="IPR001872">
    <property type="entry name" value="Peptidase_A8"/>
</dbReference>
<dbReference type="GO" id="GO:0005886">
    <property type="term" value="C:plasma membrane"/>
    <property type="evidence" value="ECO:0007669"/>
    <property type="project" value="UniProtKB-SubCell"/>
</dbReference>
<evidence type="ECO:0000256" key="9">
    <source>
        <dbReference type="HAMAP-Rule" id="MF_00161"/>
    </source>
</evidence>
<protein>
    <recommendedName>
        <fullName evidence="9">Lipoprotein signal peptidase</fullName>
        <ecNumber evidence="9">3.4.23.36</ecNumber>
    </recommendedName>
    <alternativeName>
        <fullName evidence="9">Prolipoprotein signal peptidase</fullName>
    </alternativeName>
    <alternativeName>
        <fullName evidence="9">Signal peptidase II</fullName>
        <shortName evidence="9">SPase II</shortName>
    </alternativeName>
</protein>
<evidence type="ECO:0000256" key="4">
    <source>
        <dbReference type="ARBA" id="ARBA00022692"/>
    </source>
</evidence>
<dbReference type="EMBL" id="WOGT01000002">
    <property type="protein sequence ID" value="MUN54652.1"/>
    <property type="molecule type" value="Genomic_DNA"/>
</dbReference>
<dbReference type="PANTHER" id="PTHR33695">
    <property type="entry name" value="LIPOPROTEIN SIGNAL PEPTIDASE"/>
    <property type="match status" value="1"/>
</dbReference>
<comment type="similarity">
    <text evidence="1 9 10">Belongs to the peptidase A8 family.</text>
</comment>
<comment type="pathway">
    <text evidence="9">Protein modification; lipoprotein biosynthesis (signal peptide cleavage).</text>
</comment>
<keyword evidence="8 9" id="KW-0472">Membrane</keyword>